<dbReference type="GO" id="GO:0005886">
    <property type="term" value="C:plasma membrane"/>
    <property type="evidence" value="ECO:0007669"/>
    <property type="project" value="UniProtKB-SubCell"/>
</dbReference>
<dbReference type="Gene3D" id="1.20.1250.20">
    <property type="entry name" value="MFS general substrate transporter like domains"/>
    <property type="match status" value="1"/>
</dbReference>
<dbReference type="Pfam" id="PF07690">
    <property type="entry name" value="MFS_1"/>
    <property type="match status" value="1"/>
</dbReference>
<dbReference type="KEGG" id="kpul:GXN76_04620"/>
<evidence type="ECO:0000256" key="4">
    <source>
        <dbReference type="ARBA" id="ARBA00022989"/>
    </source>
</evidence>
<evidence type="ECO:0000256" key="5">
    <source>
        <dbReference type="ARBA" id="ARBA00023136"/>
    </source>
</evidence>
<feature type="transmembrane region" description="Helical" evidence="6">
    <location>
        <begin position="164"/>
        <end position="186"/>
    </location>
</feature>
<feature type="transmembrane region" description="Helical" evidence="6">
    <location>
        <begin position="304"/>
        <end position="321"/>
    </location>
</feature>
<evidence type="ECO:0000256" key="1">
    <source>
        <dbReference type="ARBA" id="ARBA00004651"/>
    </source>
</evidence>
<evidence type="ECO:0000313" key="8">
    <source>
        <dbReference type="Proteomes" id="UP000503088"/>
    </source>
</evidence>
<dbReference type="InterPro" id="IPR036259">
    <property type="entry name" value="MFS_trans_sf"/>
</dbReference>
<dbReference type="SUPFAM" id="SSF103473">
    <property type="entry name" value="MFS general substrate transporter"/>
    <property type="match status" value="1"/>
</dbReference>
<accession>A0A7D3XLM8</accession>
<reference evidence="7 8" key="1">
    <citation type="submission" date="2020-01" db="EMBL/GenBank/DDBJ databases">
        <authorList>
            <person name="Gulvik C.A."/>
            <person name="Batra D.G."/>
        </authorList>
    </citation>
    <scope>NUCLEOTIDE SEQUENCE [LARGE SCALE GENOMIC DNA]</scope>
    <source>
        <strain evidence="7 8">W9323</strain>
    </source>
</reference>
<dbReference type="AlphaFoldDB" id="A0A7D3XLM8"/>
<feature type="transmembrane region" description="Helical" evidence="6">
    <location>
        <begin position="370"/>
        <end position="390"/>
    </location>
</feature>
<dbReference type="Proteomes" id="UP000503088">
    <property type="component" value="Chromosome"/>
</dbReference>
<keyword evidence="2" id="KW-1003">Cell membrane</keyword>
<evidence type="ECO:0000256" key="6">
    <source>
        <dbReference type="SAM" id="Phobius"/>
    </source>
</evidence>
<name>A0A7D3XLM8_9BACL</name>
<evidence type="ECO:0000313" key="7">
    <source>
        <dbReference type="EMBL" id="QKG83829.1"/>
    </source>
</evidence>
<organism evidence="7 8">
    <name type="scientific">Kroppenstedtia pulmonis</name>
    <dbReference type="NCBI Taxonomy" id="1380685"/>
    <lineage>
        <taxon>Bacteria</taxon>
        <taxon>Bacillati</taxon>
        <taxon>Bacillota</taxon>
        <taxon>Bacilli</taxon>
        <taxon>Bacillales</taxon>
        <taxon>Thermoactinomycetaceae</taxon>
        <taxon>Kroppenstedtia</taxon>
    </lineage>
</organism>
<dbReference type="EMBL" id="CP048104">
    <property type="protein sequence ID" value="QKG83829.1"/>
    <property type="molecule type" value="Genomic_DNA"/>
</dbReference>
<gene>
    <name evidence="7" type="ORF">GXN76_04620</name>
</gene>
<comment type="subcellular location">
    <subcellularLocation>
        <location evidence="1">Cell membrane</location>
        <topology evidence="1">Multi-pass membrane protein</topology>
    </subcellularLocation>
</comment>
<feature type="transmembrane region" description="Helical" evidence="6">
    <location>
        <begin position="342"/>
        <end position="364"/>
    </location>
</feature>
<dbReference type="RefSeq" id="WP_173220936.1">
    <property type="nucleotide sequence ID" value="NZ_CP048104.1"/>
</dbReference>
<keyword evidence="4 6" id="KW-1133">Transmembrane helix</keyword>
<feature type="transmembrane region" description="Helical" evidence="6">
    <location>
        <begin position="43"/>
        <end position="68"/>
    </location>
</feature>
<dbReference type="GO" id="GO:0022857">
    <property type="term" value="F:transmembrane transporter activity"/>
    <property type="evidence" value="ECO:0007669"/>
    <property type="project" value="InterPro"/>
</dbReference>
<dbReference type="PANTHER" id="PTHR23513">
    <property type="entry name" value="INTEGRAL MEMBRANE EFFLUX PROTEIN-RELATED"/>
    <property type="match status" value="1"/>
</dbReference>
<dbReference type="PANTHER" id="PTHR23513:SF19">
    <property type="entry name" value="MAJOR FACILITATOR SUPERFAMILY (MFS) PROFILE DOMAIN-CONTAINING PROTEIN"/>
    <property type="match status" value="1"/>
</dbReference>
<keyword evidence="5 6" id="KW-0472">Membrane</keyword>
<dbReference type="InterPro" id="IPR011701">
    <property type="entry name" value="MFS"/>
</dbReference>
<evidence type="ECO:0000256" key="3">
    <source>
        <dbReference type="ARBA" id="ARBA00022692"/>
    </source>
</evidence>
<feature type="transmembrane region" description="Helical" evidence="6">
    <location>
        <begin position="80"/>
        <end position="96"/>
    </location>
</feature>
<proteinExistence type="predicted"/>
<keyword evidence="8" id="KW-1185">Reference proteome</keyword>
<protein>
    <submittedName>
        <fullName evidence="7">MFS transporter</fullName>
    </submittedName>
</protein>
<feature type="transmembrane region" description="Helical" evidence="6">
    <location>
        <begin position="251"/>
        <end position="272"/>
    </location>
</feature>
<sequence length="416" mass="45571">MQASFWRESPFVKLWSSESLHSLSDILVQVVVIVQVYRMTDSILGAATVPAVTALGSLVGGMTASFWIHHFSLVKVMRNVSWIRVLLVLVMGGLFTQQTSVALAGIYVTLWIQAVCTSWYQPARFALLPLVVSKYHVVKANGAVSLIHQIWMTAGWAVGGLLSVWVPFTVIIALVAGGFFLSGILVGTISPKKKSPVSAAKVESAWKDVWRLPVVRSITLMDASEALANTIWTSALLLGFTYHVLQEGNQWWGFLNAAYFIGAIMGGLIAVYQSRIMEKNIAGVIALSSLSMGGLTLLLTVVPVPVFALLLCILMGPMYQIRDVCQISVLQDVIPSDKRAGVMAARGALLHPWSALAILLMGWLADWLGVRFVFFLAAGLYALTALLVILQSELRNYRYRFREDQGEREANVLEGS</sequence>
<evidence type="ECO:0000256" key="2">
    <source>
        <dbReference type="ARBA" id="ARBA00022475"/>
    </source>
</evidence>
<dbReference type="CDD" id="cd06173">
    <property type="entry name" value="MFS_MefA_like"/>
    <property type="match status" value="1"/>
</dbReference>
<keyword evidence="3 6" id="KW-0812">Transmembrane</keyword>